<gene>
    <name evidence="1" type="ORF">GCM10007857_07580</name>
</gene>
<proteinExistence type="predicted"/>
<evidence type="ECO:0000313" key="2">
    <source>
        <dbReference type="Proteomes" id="UP001156905"/>
    </source>
</evidence>
<dbReference type="RefSeq" id="WP_284261255.1">
    <property type="nucleotide sequence ID" value="NZ_BSOW01000002.1"/>
</dbReference>
<organism evidence="1 2">
    <name type="scientific">Bradyrhizobium iriomotense</name>
    <dbReference type="NCBI Taxonomy" id="441950"/>
    <lineage>
        <taxon>Bacteria</taxon>
        <taxon>Pseudomonadati</taxon>
        <taxon>Pseudomonadota</taxon>
        <taxon>Alphaproteobacteria</taxon>
        <taxon>Hyphomicrobiales</taxon>
        <taxon>Nitrobacteraceae</taxon>
        <taxon>Bradyrhizobium</taxon>
    </lineage>
</organism>
<protein>
    <submittedName>
        <fullName evidence="1">Uncharacterized protein</fullName>
    </submittedName>
</protein>
<name>A0ABQ6AR52_9BRAD</name>
<dbReference type="Proteomes" id="UP001156905">
    <property type="component" value="Unassembled WGS sequence"/>
</dbReference>
<comment type="caution">
    <text evidence="1">The sequence shown here is derived from an EMBL/GenBank/DDBJ whole genome shotgun (WGS) entry which is preliminary data.</text>
</comment>
<reference evidence="2" key="1">
    <citation type="journal article" date="2019" name="Int. J. Syst. Evol. Microbiol.">
        <title>The Global Catalogue of Microorganisms (GCM) 10K type strain sequencing project: providing services to taxonomists for standard genome sequencing and annotation.</title>
        <authorList>
            <consortium name="The Broad Institute Genomics Platform"/>
            <consortium name="The Broad Institute Genome Sequencing Center for Infectious Disease"/>
            <person name="Wu L."/>
            <person name="Ma J."/>
        </authorList>
    </citation>
    <scope>NUCLEOTIDE SEQUENCE [LARGE SCALE GENOMIC DNA]</scope>
    <source>
        <strain evidence="2">NBRC 102520</strain>
    </source>
</reference>
<sequence length="169" mass="19149">MKVITIVEDGERARSVYVRADGDVTVFDRDRKFRFRTDVAGAETTWQILERVVPAIVHAETASLKIEALADRCRTGWRPGYPDEIDRDIPQRTLRRARFGIDLIRYPDDEEFYSPATILMGIETGTGPSTSLVGKSHGTVCVTGEILWIDAAREWAVCEDGFWWTPAEE</sequence>
<accession>A0ABQ6AR52</accession>
<evidence type="ECO:0000313" key="1">
    <source>
        <dbReference type="EMBL" id="GLR84048.1"/>
    </source>
</evidence>
<dbReference type="EMBL" id="BSOW01000002">
    <property type="protein sequence ID" value="GLR84048.1"/>
    <property type="molecule type" value="Genomic_DNA"/>
</dbReference>
<keyword evidence="2" id="KW-1185">Reference proteome</keyword>